<dbReference type="Proteomes" id="UP001055093">
    <property type="component" value="Unassembled WGS sequence"/>
</dbReference>
<dbReference type="RefSeq" id="WP_137829018.1">
    <property type="nucleotide sequence ID" value="NZ_BPRE01000001.1"/>
</dbReference>
<accession>A0ABQ4UP17</accession>
<protein>
    <recommendedName>
        <fullName evidence="3">Head-tail adaptor protein</fullName>
    </recommendedName>
</protein>
<organism evidence="1 2">
    <name type="scientific">Methylorubrum suomiense</name>
    <dbReference type="NCBI Taxonomy" id="144191"/>
    <lineage>
        <taxon>Bacteria</taxon>
        <taxon>Pseudomonadati</taxon>
        <taxon>Pseudomonadota</taxon>
        <taxon>Alphaproteobacteria</taxon>
        <taxon>Hyphomicrobiales</taxon>
        <taxon>Methylobacteriaceae</taxon>
        <taxon>Methylorubrum</taxon>
    </lineage>
</organism>
<reference evidence="1" key="2">
    <citation type="submission" date="2021-08" db="EMBL/GenBank/DDBJ databases">
        <authorList>
            <person name="Tani A."/>
            <person name="Ola A."/>
            <person name="Ogura Y."/>
            <person name="Katsura K."/>
            <person name="Hayashi T."/>
        </authorList>
    </citation>
    <scope>NUCLEOTIDE SEQUENCE</scope>
    <source>
        <strain evidence="1">DSM 14458</strain>
    </source>
</reference>
<dbReference type="InterPro" id="IPR038666">
    <property type="entry name" value="SSP1_head-tail_sf"/>
</dbReference>
<evidence type="ECO:0000313" key="1">
    <source>
        <dbReference type="EMBL" id="GJE73879.1"/>
    </source>
</evidence>
<evidence type="ECO:0008006" key="3">
    <source>
        <dbReference type="Google" id="ProtNLM"/>
    </source>
</evidence>
<dbReference type="Pfam" id="PF05521">
    <property type="entry name" value="Phage_HCP"/>
    <property type="match status" value="1"/>
</dbReference>
<keyword evidence="2" id="KW-1185">Reference proteome</keyword>
<name>A0ABQ4UP17_9HYPH</name>
<proteinExistence type="predicted"/>
<reference evidence="1" key="1">
    <citation type="journal article" date="2021" name="Front. Microbiol.">
        <title>Comprehensive Comparative Genomics and Phenotyping of Methylobacterium Species.</title>
        <authorList>
            <person name="Alessa O."/>
            <person name="Ogura Y."/>
            <person name="Fujitani Y."/>
            <person name="Takami H."/>
            <person name="Hayashi T."/>
            <person name="Sahin N."/>
            <person name="Tani A."/>
        </authorList>
    </citation>
    <scope>NUCLEOTIDE SEQUENCE</scope>
    <source>
        <strain evidence="1">DSM 14458</strain>
    </source>
</reference>
<dbReference type="Gene3D" id="2.40.10.270">
    <property type="entry name" value="Bacteriophage SPP1 head-tail adaptor protein"/>
    <property type="match status" value="1"/>
</dbReference>
<evidence type="ECO:0000313" key="2">
    <source>
        <dbReference type="Proteomes" id="UP001055093"/>
    </source>
</evidence>
<comment type="caution">
    <text evidence="1">The sequence shown here is derived from an EMBL/GenBank/DDBJ whole genome shotgun (WGS) entry which is preliminary data.</text>
</comment>
<gene>
    <name evidence="1" type="ORF">BGCPKDLD_0446</name>
</gene>
<dbReference type="EMBL" id="BPRE01000001">
    <property type="protein sequence ID" value="GJE73879.1"/>
    <property type="molecule type" value="Genomic_DNA"/>
</dbReference>
<sequence length="114" mass="12648">MTHGPLGARRRRLVLERPVDEPDGFGGRLRRYVAGPILWGAVEPAGSATAPQSGRPGLYRIRLRYRPDVVPAMRLADGPRRFAIRSADDPDGARRALVCTVEELIEEVPPWVKP</sequence>
<dbReference type="InterPro" id="IPR008767">
    <property type="entry name" value="Phage_SPP1_head-tail_adaptor"/>
</dbReference>